<name>A0A382MKW2_9ZZZZ</name>
<gene>
    <name evidence="1" type="ORF">METZ01_LOCUS300805</name>
</gene>
<feature type="non-terminal residue" evidence="1">
    <location>
        <position position="46"/>
    </location>
</feature>
<proteinExistence type="predicted"/>
<evidence type="ECO:0000313" key="1">
    <source>
        <dbReference type="EMBL" id="SVC47951.1"/>
    </source>
</evidence>
<reference evidence="1" key="1">
    <citation type="submission" date="2018-05" db="EMBL/GenBank/DDBJ databases">
        <authorList>
            <person name="Lanie J.A."/>
            <person name="Ng W.-L."/>
            <person name="Kazmierczak K.M."/>
            <person name="Andrzejewski T.M."/>
            <person name="Davidsen T.M."/>
            <person name="Wayne K.J."/>
            <person name="Tettelin H."/>
            <person name="Glass J.I."/>
            <person name="Rusch D."/>
            <person name="Podicherti R."/>
            <person name="Tsui H.-C.T."/>
            <person name="Winkler M.E."/>
        </authorList>
    </citation>
    <scope>NUCLEOTIDE SEQUENCE</scope>
</reference>
<dbReference type="EMBL" id="UINC01093491">
    <property type="protein sequence ID" value="SVC47951.1"/>
    <property type="molecule type" value="Genomic_DNA"/>
</dbReference>
<accession>A0A382MKW2</accession>
<protein>
    <submittedName>
        <fullName evidence="1">Uncharacterized protein</fullName>
    </submittedName>
</protein>
<sequence>MTEVTIFIAASVRSSAGIICAPASANMSLAKSTLVPSNLTTIGKSI</sequence>
<organism evidence="1">
    <name type="scientific">marine metagenome</name>
    <dbReference type="NCBI Taxonomy" id="408172"/>
    <lineage>
        <taxon>unclassified sequences</taxon>
        <taxon>metagenomes</taxon>
        <taxon>ecological metagenomes</taxon>
    </lineage>
</organism>
<dbReference type="AlphaFoldDB" id="A0A382MKW2"/>